<dbReference type="SMART" id="SM00150">
    <property type="entry name" value="SPEC"/>
    <property type="match status" value="2"/>
</dbReference>
<feature type="region of interest" description="Disordered" evidence="6">
    <location>
        <begin position="2623"/>
        <end position="2643"/>
    </location>
</feature>
<dbReference type="Gene3D" id="1.20.58.60">
    <property type="match status" value="1"/>
</dbReference>
<feature type="compositionally biased region" description="Polar residues" evidence="6">
    <location>
        <begin position="1643"/>
        <end position="1652"/>
    </location>
</feature>
<dbReference type="SUPFAM" id="SSF46966">
    <property type="entry name" value="Spectrin repeat"/>
    <property type="match status" value="1"/>
</dbReference>
<feature type="non-terminal residue" evidence="7">
    <location>
        <position position="1"/>
    </location>
</feature>
<sequence length="2725" mass="304599">AILSSRPDGDFKVNNLRRRGQTLCDHQDADEGRKVQVQQTVKETEKQWRDVLQGAQQVEATAAAEIAQESERRKLELRELETLQHDTDCWLEGLQQQLVCLGNQAKPDHRLHAAQAIMSSKTEGDSKLQKLRRHCQSFCTQDLGEQKKQDIQQRLRDSEEQWTKLLKHTKQAVSEAERQHALDLQLRNYEALKESTSSWLERRQQALTSLDHETDPEQVIKTVQNILSLKPEADSKLTELTRQSQNLSEQEEISEHTQREAQKAAQDSEQLWGIVLQTAENTLLRAEVQYLLSREMEAFHNHAGSTKKWIEDLQKQADSMQCGTQGSKAQLEERMNTAQAILSSKSNGESQVIELKTRAQSLCEHTDLEADKKVEVQQIVQDVETRWRTVVRAAEETQRQLHGVMERLLSCEYKQDKAEARLAEIQKQTSNLPQIFPWPSLGERRQAVEQARTLLDQSTALAPLLLDVRSQREELYEITQDQSWTNPSWKARDDAIPALLTQLTDVVANLEQGIVKERQCTLLIEQHEAAQDWLREQVKGLGPPPADKHGLRNAVNTLKALLQTVDREQREMMELEAAKDCLLSLCTPGGQDAITLEVSHLHELCANSEQEVRERLTTYKRRLEEMDCELAQISQGLKERAAALQWELRSLDQAFSYSEPQNNIAQLQQHWHSLQKCENSLLDLGVKVHDMYQEVNSATFTNELPAEIISLVTSLCQQHASLECRLSDHQGACSTNTAHYLKDCISAMQQWSHSNPSDSASSVQLTLEEGTKLQHNLHEALSHQQFLTACLTMDLFEKFKKECLGTLRQVDVHKTSLSQILKEIEERDKRLPDAQSSDVSYVNLVETKTTIVAPPRKSKHSYEKQSVSLAEKCTSIKDEISSLTDVHATEMQTEAQTPELSLRPVMEVSKSAIYEETSPLPSRRKSKSLDIKKEPVHTKVGSELKKAPTPICSDITSGEPKTKFEPISNEDRSPIIFSKTTDSKSKQNQENVENAPSVATTIGEYTDVCDPQLVQGYTDLSLLGQRELLPPRRKPKSPKCPPKYLGQQIAQKEPTEVSHGEESKLIPVRRKSKTAIPPATSLQSAFDSGGTECEAEDKKTATPTSETTDIKKGKPSPTKRRSRGQIILMEHTAKTLAESQPEPNSDKSSEEQLQVFVEETALMPSWQKSENLEVPIAPELIYPPKGIPSVDSEDTQQESVKYVATETVTVKNESTYLPPNRKSKKTDLCLVQALQTREEPEGHKSFQFEQNNIKSVAQEASTSDEIKGSTEPSLVEKCKPSPTKRMSGSLKPLQDPIAKPVLDTLEEKKSSEGTETTILTETEPMPIVRTSASRDVSAAVQPATVGTSSLEFNETEKELESGRTTDQEVHELFPTTRSKSLVICQEHLNQEKIQGMESGQITQRAAVLQTQLPGSDSLPLPGPQMAMATTETLVVEVVSLLCESTDAPKSQSLKEQLHIPEITSGNHEPKNLTEYEGGLVAQVDERHANIVVDANLVGTEPRQRRKDLTRAEPSEGPGSLFDAETHTGVVTKHPTEDHDSVQPTTAMKMTENDSVDNQIVAEDISPEDEKVFQDQDQQEKGVATVVPDISGRFMPAVDSHSNEVEIRALAHAKDSEVDISASSIILNKTSDTELQKTEHKTTEASQQTVFQSSERDLDTVSELQLPLSSDSADVSRSLQPETMDVGTGGLEIKETGNKLDTARVFSTQQSDTLTSDQEEYEFFTKTSTKSPIVSPEPSYKEKIMGMKVSDSQQSEADDELTYFREEQGLTASVINEQSPDKIELNYLIKWDEAETESQSEEATLSTQEDKGHLATAVVEQTSLTNQESESLEDFDGIKASTDREVLTAQTEKDNANNQTVVEQSSEVGDTTEIQIFEDHALKEKKMDTIIIDTSEGFIDEANFLPDEVETCALSSQVKELISASSVMPYQESEHRPKEAPQQTVTQSSERDLDTASKVQFSSSSDPTDAPNLADYIENLWKNTDEIEKRYLILDVPDRAICQTFDIDLKQPDKESEGKNDSNRLCSSVCAIAMSQEGRAGLTEINFSEDENVKLRGTGSEQEESEHGTSQEKSKELQESDVHGVKQIREERSAQREPSCILPLDIAITPEVTDNTCVTGNGPNKEPAEANIQEGITKQISSEAKPSASESVLDHKTEFVEISFYEQDKIHQIETKMANKYSIPDEHSTLLTHMGDPQFVTLEKSPMLTEVCELDIQRGPEDSETTSIQEEKEILIDIVQTHNQSEKNVADIIPDEAATEMNEITMQESGTQILGNVAQSDSVQLSFLGYESIQPHETRVIEISLKNIGPREHETRMELLKTEQERPGLDEEHSDMKDHPEMSAQTPDAFSKSLGEQSEEGQKTPMEPEEQVATQSSATEHKNMFAKVEEPAIDTTGADSQQTDSMWKEIVSQSDSNQHILSTLPSYDSDTVLEDRSATEEDHLIPQAAIRQDISKTIQERPGDFPKNLNEKAVSEKGTQLLILQPDIQVQQTTSSVIIAEVPQTDSNETSIQGQIVTEQQEPLFLDIYPFTMLEVTVKQQGQQESVEAGPSEKGCKERRQDDTLESYKCTLSEVEKDPSVTDQPSKPSIRDTNVAPETFYKTFVENREILVNPFEVHTVDTEKQPGMEPSMKSDTVKESQDSTVAKVQPDGSAVGWNKEAVKETIATFLSESSLVHMVRTDKHSTDAKEKIDGQVRETEERTVSAELPLETTADEVKLQNVNLPK</sequence>
<evidence type="ECO:0000313" key="8">
    <source>
        <dbReference type="Proteomes" id="UP001434883"/>
    </source>
</evidence>
<evidence type="ECO:0000256" key="3">
    <source>
        <dbReference type="ARBA" id="ARBA00022737"/>
    </source>
</evidence>
<keyword evidence="4" id="KW-0472">Membrane</keyword>
<evidence type="ECO:0000256" key="5">
    <source>
        <dbReference type="SAM" id="Coils"/>
    </source>
</evidence>
<feature type="region of interest" description="Disordered" evidence="6">
    <location>
        <begin position="1026"/>
        <end position="1125"/>
    </location>
</feature>
<evidence type="ECO:0000256" key="6">
    <source>
        <dbReference type="SAM" id="MobiDB-lite"/>
    </source>
</evidence>
<feature type="region of interest" description="Disordered" evidence="6">
    <location>
        <begin position="2320"/>
        <end position="2376"/>
    </location>
</feature>
<gene>
    <name evidence="7" type="ORF">XENOCAPTIV_006287</name>
</gene>
<feature type="compositionally biased region" description="Polar residues" evidence="6">
    <location>
        <begin position="1956"/>
        <end position="1966"/>
    </location>
</feature>
<keyword evidence="3" id="KW-0677">Repeat</keyword>
<comment type="subcellular location">
    <subcellularLocation>
        <location evidence="1">Endomembrane system</location>
    </subcellularLocation>
</comment>
<evidence type="ECO:0000256" key="4">
    <source>
        <dbReference type="ARBA" id="ARBA00023136"/>
    </source>
</evidence>
<feature type="compositionally biased region" description="Basic and acidic residues" evidence="6">
    <location>
        <begin position="2320"/>
        <end position="2340"/>
    </location>
</feature>
<feature type="region of interest" description="Disordered" evidence="6">
    <location>
        <begin position="1632"/>
        <end position="1655"/>
    </location>
</feature>
<protein>
    <recommendedName>
        <fullName evidence="9">KASH domain-containing protein</fullName>
    </recommendedName>
</protein>
<evidence type="ECO:0000313" key="7">
    <source>
        <dbReference type="EMBL" id="MEQ2201015.1"/>
    </source>
</evidence>
<feature type="compositionally biased region" description="Basic and acidic residues" evidence="6">
    <location>
        <begin position="253"/>
        <end position="262"/>
    </location>
</feature>
<keyword evidence="5" id="KW-0175">Coiled coil</keyword>
<feature type="compositionally biased region" description="Basic and acidic residues" evidence="6">
    <location>
        <begin position="960"/>
        <end position="973"/>
    </location>
</feature>
<dbReference type="InterPro" id="IPR018159">
    <property type="entry name" value="Spectrin/alpha-actinin"/>
</dbReference>
<feature type="compositionally biased region" description="Basic and acidic residues" evidence="6">
    <location>
        <begin position="1264"/>
        <end position="1279"/>
    </location>
</feature>
<evidence type="ECO:0008006" key="9">
    <source>
        <dbReference type="Google" id="ProtNLM"/>
    </source>
</evidence>
<feature type="region of interest" description="Disordered" evidence="6">
    <location>
        <begin position="1924"/>
        <end position="1971"/>
    </location>
</feature>
<keyword evidence="2" id="KW-0597">Phosphoprotein</keyword>
<proteinExistence type="predicted"/>
<dbReference type="PANTHER" id="PTHR14514:SF7">
    <property type="entry name" value="KASH DOMAIN-CONTAINING PROTEIN"/>
    <property type="match status" value="1"/>
</dbReference>
<keyword evidence="8" id="KW-1185">Reference proteome</keyword>
<accession>A0ABV0QYT5</accession>
<evidence type="ECO:0000256" key="2">
    <source>
        <dbReference type="ARBA" id="ARBA00022553"/>
    </source>
</evidence>
<reference evidence="7 8" key="1">
    <citation type="submission" date="2021-06" db="EMBL/GenBank/DDBJ databases">
        <authorList>
            <person name="Palmer J.M."/>
        </authorList>
    </citation>
    <scope>NUCLEOTIDE SEQUENCE [LARGE SCALE GENOMIC DNA]</scope>
    <source>
        <strain evidence="7 8">XC_2019</strain>
        <tissue evidence="7">Muscle</tissue>
    </source>
</reference>
<feature type="region of interest" description="Disordered" evidence="6">
    <location>
        <begin position="2680"/>
        <end position="2703"/>
    </location>
</feature>
<comment type="caution">
    <text evidence="7">The sequence shown here is derived from an EMBL/GenBank/DDBJ whole genome shotgun (WGS) entry which is preliminary data.</text>
</comment>
<feature type="region of interest" description="Disordered" evidence="6">
    <location>
        <begin position="1501"/>
        <end position="1523"/>
    </location>
</feature>
<dbReference type="PANTHER" id="PTHR14514">
    <property type="entry name" value="PKA ANCHORING PROTEIN"/>
    <property type="match status" value="1"/>
</dbReference>
<feature type="region of interest" description="Disordered" evidence="6">
    <location>
        <begin position="1668"/>
        <end position="1691"/>
    </location>
</feature>
<feature type="region of interest" description="Disordered" evidence="6">
    <location>
        <begin position="237"/>
        <end position="264"/>
    </location>
</feature>
<feature type="region of interest" description="Disordered" evidence="6">
    <location>
        <begin position="2050"/>
        <end position="2082"/>
    </location>
</feature>
<feature type="compositionally biased region" description="Basic and acidic residues" evidence="6">
    <location>
        <begin position="1632"/>
        <end position="1642"/>
    </location>
</feature>
<feature type="compositionally biased region" description="Basic and acidic residues" evidence="6">
    <location>
        <begin position="2064"/>
        <end position="2082"/>
    </location>
</feature>
<feature type="region of interest" description="Disordered" evidence="6">
    <location>
        <begin position="948"/>
        <end position="975"/>
    </location>
</feature>
<feature type="compositionally biased region" description="Basic and acidic residues" evidence="6">
    <location>
        <begin position="1053"/>
        <end position="1064"/>
    </location>
</feature>
<feature type="compositionally biased region" description="Polar residues" evidence="6">
    <location>
        <begin position="1668"/>
        <end position="1680"/>
    </location>
</feature>
<feature type="compositionally biased region" description="Basic residues" evidence="6">
    <location>
        <begin position="1113"/>
        <end position="1123"/>
    </location>
</feature>
<feature type="region of interest" description="Disordered" evidence="6">
    <location>
        <begin position="1257"/>
        <end position="1295"/>
    </location>
</feature>
<feature type="region of interest" description="Disordered" evidence="6">
    <location>
        <begin position="2570"/>
        <end position="2592"/>
    </location>
</feature>
<evidence type="ECO:0000256" key="1">
    <source>
        <dbReference type="ARBA" id="ARBA00004308"/>
    </source>
</evidence>
<name>A0ABV0QYT5_9TELE</name>
<feature type="non-terminal residue" evidence="7">
    <location>
        <position position="2725"/>
    </location>
</feature>
<dbReference type="EMBL" id="JAHRIN010026902">
    <property type="protein sequence ID" value="MEQ2201015.1"/>
    <property type="molecule type" value="Genomic_DNA"/>
</dbReference>
<organism evidence="7 8">
    <name type="scientific">Xenoophorus captivus</name>
    <dbReference type="NCBI Taxonomy" id="1517983"/>
    <lineage>
        <taxon>Eukaryota</taxon>
        <taxon>Metazoa</taxon>
        <taxon>Chordata</taxon>
        <taxon>Craniata</taxon>
        <taxon>Vertebrata</taxon>
        <taxon>Euteleostomi</taxon>
        <taxon>Actinopterygii</taxon>
        <taxon>Neopterygii</taxon>
        <taxon>Teleostei</taxon>
        <taxon>Neoteleostei</taxon>
        <taxon>Acanthomorphata</taxon>
        <taxon>Ovalentaria</taxon>
        <taxon>Atherinomorphae</taxon>
        <taxon>Cyprinodontiformes</taxon>
        <taxon>Goodeidae</taxon>
        <taxon>Xenoophorus</taxon>
    </lineage>
</organism>
<dbReference type="Proteomes" id="UP001434883">
    <property type="component" value="Unassembled WGS sequence"/>
</dbReference>
<feature type="coiled-coil region" evidence="5">
    <location>
        <begin position="551"/>
        <end position="585"/>
    </location>
</feature>